<sequence length="169" mass="19436">MGKYFEIGKITGTHGIKGTFRVFPTTENPERFELLKEIIVENRGKEEVFHIQKIAYHKKFVLVTVKEINDINVAETYKNATILIPEEKAIPLEENEYYTRDLYDMEVYADDGEFLGVLTDIYETGANDVYGVKKEGEKELLIPAIKDCILNVDIENRKMTVKLLEGLRG</sequence>
<reference evidence="8" key="1">
    <citation type="submission" date="2020-10" db="EMBL/GenBank/DDBJ databases">
        <authorList>
            <person name="Gilroy R."/>
        </authorList>
    </citation>
    <scope>NUCLEOTIDE SEQUENCE</scope>
    <source>
        <strain evidence="8">F6-4510</strain>
    </source>
</reference>
<comment type="similarity">
    <text evidence="5">Belongs to the RimM family.</text>
</comment>
<dbReference type="InterPro" id="IPR011033">
    <property type="entry name" value="PRC_barrel-like_sf"/>
</dbReference>
<evidence type="ECO:0000313" key="8">
    <source>
        <dbReference type="EMBL" id="MBO8434123.1"/>
    </source>
</evidence>
<dbReference type="GO" id="GO:0005840">
    <property type="term" value="C:ribosome"/>
    <property type="evidence" value="ECO:0007669"/>
    <property type="project" value="InterPro"/>
</dbReference>
<evidence type="ECO:0000313" key="9">
    <source>
        <dbReference type="Proteomes" id="UP000823611"/>
    </source>
</evidence>
<feature type="domain" description="RimM N-terminal" evidence="6">
    <location>
        <begin position="7"/>
        <end position="87"/>
    </location>
</feature>
<dbReference type="GO" id="GO:0043022">
    <property type="term" value="F:ribosome binding"/>
    <property type="evidence" value="ECO:0007669"/>
    <property type="project" value="InterPro"/>
</dbReference>
<keyword evidence="4 5" id="KW-0143">Chaperone</keyword>
<dbReference type="AlphaFoldDB" id="A0A9D9H445"/>
<reference evidence="8" key="2">
    <citation type="journal article" date="2021" name="PeerJ">
        <title>Extensive microbial diversity within the chicken gut microbiome revealed by metagenomics and culture.</title>
        <authorList>
            <person name="Gilroy R."/>
            <person name="Ravi A."/>
            <person name="Getino M."/>
            <person name="Pursley I."/>
            <person name="Horton D.L."/>
            <person name="Alikhan N.F."/>
            <person name="Baker D."/>
            <person name="Gharbi K."/>
            <person name="Hall N."/>
            <person name="Watson M."/>
            <person name="Adriaenssens E.M."/>
            <person name="Foster-Nyarko E."/>
            <person name="Jarju S."/>
            <person name="Secka A."/>
            <person name="Antonio M."/>
            <person name="Oren A."/>
            <person name="Chaudhuri R.R."/>
            <person name="La Ragione R."/>
            <person name="Hildebrand F."/>
            <person name="Pallen M.J."/>
        </authorList>
    </citation>
    <scope>NUCLEOTIDE SEQUENCE</scope>
    <source>
        <strain evidence="8">F6-4510</strain>
    </source>
</reference>
<comment type="subunit">
    <text evidence="5">Binds ribosomal protein uS19.</text>
</comment>
<dbReference type="InterPro" id="IPR056792">
    <property type="entry name" value="PRC_RimM"/>
</dbReference>
<evidence type="ECO:0000256" key="2">
    <source>
        <dbReference type="ARBA" id="ARBA00022517"/>
    </source>
</evidence>
<accession>A0A9D9H445</accession>
<dbReference type="NCBIfam" id="TIGR02273">
    <property type="entry name" value="16S_RimM"/>
    <property type="match status" value="1"/>
</dbReference>
<dbReference type="Pfam" id="PF24986">
    <property type="entry name" value="PRC_RimM"/>
    <property type="match status" value="1"/>
</dbReference>
<protein>
    <recommendedName>
        <fullName evidence="5">Ribosome maturation factor RimM</fullName>
    </recommendedName>
</protein>
<dbReference type="SUPFAM" id="SSF50346">
    <property type="entry name" value="PRC-barrel domain"/>
    <property type="match status" value="1"/>
</dbReference>
<comment type="caution">
    <text evidence="8">The sequence shown here is derived from an EMBL/GenBank/DDBJ whole genome shotgun (WGS) entry which is preliminary data.</text>
</comment>
<keyword evidence="3 5" id="KW-0698">rRNA processing</keyword>
<dbReference type="Proteomes" id="UP000823611">
    <property type="component" value="Unassembled WGS sequence"/>
</dbReference>
<keyword evidence="2 5" id="KW-0690">Ribosome biogenesis</keyword>
<dbReference type="EMBL" id="JADIMX010000042">
    <property type="protein sequence ID" value="MBO8434123.1"/>
    <property type="molecule type" value="Genomic_DNA"/>
</dbReference>
<evidence type="ECO:0000259" key="6">
    <source>
        <dbReference type="Pfam" id="PF01782"/>
    </source>
</evidence>
<organism evidence="8 9">
    <name type="scientific">Candidatus Fimicola merdigallinarum</name>
    <dbReference type="NCBI Taxonomy" id="2840819"/>
    <lineage>
        <taxon>Bacteria</taxon>
        <taxon>Bacillati</taxon>
        <taxon>Bacillota</taxon>
        <taxon>Clostridia</taxon>
        <taxon>Lachnospirales</taxon>
        <taxon>Lachnospiraceae</taxon>
        <taxon>Lachnospiraceae incertae sedis</taxon>
        <taxon>Candidatus Fimicola</taxon>
    </lineage>
</organism>
<gene>
    <name evidence="5 8" type="primary">rimM</name>
    <name evidence="8" type="ORF">IAC55_02210</name>
</gene>
<dbReference type="GO" id="GO:0042274">
    <property type="term" value="P:ribosomal small subunit biogenesis"/>
    <property type="evidence" value="ECO:0007669"/>
    <property type="project" value="UniProtKB-UniRule"/>
</dbReference>
<comment type="domain">
    <text evidence="5">The PRC barrel domain binds ribosomal protein uS19.</text>
</comment>
<evidence type="ECO:0000256" key="4">
    <source>
        <dbReference type="ARBA" id="ARBA00023186"/>
    </source>
</evidence>
<evidence type="ECO:0000256" key="5">
    <source>
        <dbReference type="HAMAP-Rule" id="MF_00014"/>
    </source>
</evidence>
<comment type="function">
    <text evidence="5">An accessory protein needed during the final step in the assembly of 30S ribosomal subunit, possibly for assembly of the head region. Essential for efficient processing of 16S rRNA. May be needed both before and after RbfA during the maturation of 16S rRNA. It has affinity for free ribosomal 30S subunits but not for 70S ribosomes.</text>
</comment>
<dbReference type="InterPro" id="IPR009000">
    <property type="entry name" value="Transl_B-barrel_sf"/>
</dbReference>
<dbReference type="HAMAP" id="MF_00014">
    <property type="entry name" value="Ribosome_mat_RimM"/>
    <property type="match status" value="1"/>
</dbReference>
<dbReference type="InterPro" id="IPR002676">
    <property type="entry name" value="RimM_N"/>
</dbReference>
<dbReference type="GO" id="GO:0006364">
    <property type="term" value="P:rRNA processing"/>
    <property type="evidence" value="ECO:0007669"/>
    <property type="project" value="UniProtKB-UniRule"/>
</dbReference>
<comment type="subcellular location">
    <subcellularLocation>
        <location evidence="5">Cytoplasm</location>
    </subcellularLocation>
</comment>
<keyword evidence="1 5" id="KW-0963">Cytoplasm</keyword>
<feature type="domain" description="Ribosome maturation factor RimM PRC barrel" evidence="7">
    <location>
        <begin position="101"/>
        <end position="167"/>
    </location>
</feature>
<name>A0A9D9H445_9FIRM</name>
<dbReference type="SUPFAM" id="SSF50447">
    <property type="entry name" value="Translation proteins"/>
    <property type="match status" value="1"/>
</dbReference>
<dbReference type="Gene3D" id="2.30.30.240">
    <property type="entry name" value="PRC-barrel domain"/>
    <property type="match status" value="1"/>
</dbReference>
<dbReference type="InterPro" id="IPR036976">
    <property type="entry name" value="RimM_N_sf"/>
</dbReference>
<dbReference type="PANTHER" id="PTHR33692">
    <property type="entry name" value="RIBOSOME MATURATION FACTOR RIMM"/>
    <property type="match status" value="1"/>
</dbReference>
<evidence type="ECO:0000256" key="3">
    <source>
        <dbReference type="ARBA" id="ARBA00022552"/>
    </source>
</evidence>
<evidence type="ECO:0000259" key="7">
    <source>
        <dbReference type="Pfam" id="PF24986"/>
    </source>
</evidence>
<dbReference type="PANTHER" id="PTHR33692:SF1">
    <property type="entry name" value="RIBOSOME MATURATION FACTOR RIMM"/>
    <property type="match status" value="1"/>
</dbReference>
<dbReference type="InterPro" id="IPR011961">
    <property type="entry name" value="RimM"/>
</dbReference>
<evidence type="ECO:0000256" key="1">
    <source>
        <dbReference type="ARBA" id="ARBA00022490"/>
    </source>
</evidence>
<dbReference type="Pfam" id="PF01782">
    <property type="entry name" value="RimM"/>
    <property type="match status" value="1"/>
</dbReference>
<proteinExistence type="inferred from homology"/>
<dbReference type="Gene3D" id="2.40.30.60">
    <property type="entry name" value="RimM"/>
    <property type="match status" value="1"/>
</dbReference>
<dbReference type="GO" id="GO:0005737">
    <property type="term" value="C:cytoplasm"/>
    <property type="evidence" value="ECO:0007669"/>
    <property type="project" value="UniProtKB-SubCell"/>
</dbReference>